<dbReference type="EMBL" id="CP031376">
    <property type="protein sequence ID" value="AXK51508.1"/>
    <property type="molecule type" value="Genomic_DNA"/>
</dbReference>
<accession>A0A345Z4H9</accession>
<evidence type="ECO:0000313" key="2">
    <source>
        <dbReference type="EMBL" id="AXK51508.1"/>
    </source>
</evidence>
<name>A0A345Z4H9_9MOLU</name>
<dbReference type="AlphaFoldDB" id="A0A345Z4H9"/>
<gene>
    <name evidence="2" type="ORF">SALLE_v1c08380</name>
</gene>
<dbReference type="OrthoDB" id="391248at2"/>
<protein>
    <submittedName>
        <fullName evidence="2">Uncharacterized protein</fullName>
    </submittedName>
</protein>
<keyword evidence="1" id="KW-0472">Membrane</keyword>
<dbReference type="Proteomes" id="UP000254792">
    <property type="component" value="Chromosome"/>
</dbReference>
<sequence length="188" mass="22049">MKNRLIPSMLISLLLTLIITDLIAPLLFFQNDNWPVWGIVLSSIGFIILSLLIILYFFRNYLKKCPNWISKVYDVCFINFGQFKINQLLFLITVFVISGAITLGSSTAWSIIYTFLNIYTQINLDIVFFMYMLSFMLLLVYIGAIIWVILIYGKSQNFYHDVRWACLLLPLFGWIYFFTFQPSKRDLA</sequence>
<feature type="transmembrane region" description="Helical" evidence="1">
    <location>
        <begin position="88"/>
        <end position="116"/>
    </location>
</feature>
<feature type="transmembrane region" description="Helical" evidence="1">
    <location>
        <begin position="9"/>
        <end position="28"/>
    </location>
</feature>
<evidence type="ECO:0000313" key="3">
    <source>
        <dbReference type="Proteomes" id="UP000254792"/>
    </source>
</evidence>
<feature type="transmembrane region" description="Helical" evidence="1">
    <location>
        <begin position="162"/>
        <end position="180"/>
    </location>
</feature>
<proteinExistence type="predicted"/>
<keyword evidence="3" id="KW-1185">Reference proteome</keyword>
<keyword evidence="1" id="KW-1133">Transmembrane helix</keyword>
<keyword evidence="1" id="KW-0812">Transmembrane</keyword>
<feature type="transmembrane region" description="Helical" evidence="1">
    <location>
        <begin position="128"/>
        <end position="150"/>
    </location>
</feature>
<dbReference type="KEGG" id="salx:SALLE_v1c08380"/>
<feature type="transmembrane region" description="Helical" evidence="1">
    <location>
        <begin position="34"/>
        <end position="58"/>
    </location>
</feature>
<reference evidence="2 3" key="1">
    <citation type="submission" date="2018-07" db="EMBL/GenBank/DDBJ databases">
        <title>Complete genome sequence of Spiroplasma alleghenense PLHS-1 (ATCC 51752).</title>
        <authorList>
            <person name="Chou L."/>
            <person name="Lee T.-Y."/>
            <person name="Tsai Y.-M."/>
            <person name="Kuo C.-H."/>
        </authorList>
    </citation>
    <scope>NUCLEOTIDE SEQUENCE [LARGE SCALE GENOMIC DNA]</scope>
    <source>
        <strain evidence="2 3">PLHS-1</strain>
    </source>
</reference>
<evidence type="ECO:0000256" key="1">
    <source>
        <dbReference type="SAM" id="Phobius"/>
    </source>
</evidence>
<organism evidence="2 3">
    <name type="scientific">Spiroplasma alleghenense</name>
    <dbReference type="NCBI Taxonomy" id="216931"/>
    <lineage>
        <taxon>Bacteria</taxon>
        <taxon>Bacillati</taxon>
        <taxon>Mycoplasmatota</taxon>
        <taxon>Mollicutes</taxon>
        <taxon>Entomoplasmatales</taxon>
        <taxon>Spiroplasmataceae</taxon>
        <taxon>Spiroplasma</taxon>
    </lineage>
</organism>